<evidence type="ECO:0000256" key="2">
    <source>
        <dbReference type="SAM" id="Phobius"/>
    </source>
</evidence>
<evidence type="ECO:0000256" key="1">
    <source>
        <dbReference type="SAM" id="MobiDB-lite"/>
    </source>
</evidence>
<keyword evidence="2" id="KW-0812">Transmembrane</keyword>
<dbReference type="EMBL" id="JBBPBM010001416">
    <property type="protein sequence ID" value="KAK8484378.1"/>
    <property type="molecule type" value="Genomic_DNA"/>
</dbReference>
<accession>A0ABR1ZUI5</accession>
<keyword evidence="2" id="KW-1133">Transmembrane helix</keyword>
<evidence type="ECO:0000313" key="3">
    <source>
        <dbReference type="EMBL" id="KAK8484378.1"/>
    </source>
</evidence>
<dbReference type="Proteomes" id="UP001472677">
    <property type="component" value="Unassembled WGS sequence"/>
</dbReference>
<reference evidence="3 4" key="1">
    <citation type="journal article" date="2024" name="G3 (Bethesda)">
        <title>Genome assembly of Hibiscus sabdariffa L. provides insights into metabolisms of medicinal natural products.</title>
        <authorList>
            <person name="Kim T."/>
        </authorList>
    </citation>
    <scope>NUCLEOTIDE SEQUENCE [LARGE SCALE GENOMIC DNA]</scope>
    <source>
        <strain evidence="3">TK-2024</strain>
        <tissue evidence="3">Old leaves</tissue>
    </source>
</reference>
<evidence type="ECO:0000313" key="4">
    <source>
        <dbReference type="Proteomes" id="UP001472677"/>
    </source>
</evidence>
<sequence>MEEPEMASFRGNWSGLESPTSPHFGGYTGGDDGSRDSARFGATAHVDGGIGINLAGWWMLSWRLLLSLGLGFWLMLWADVVSRLGSMRLDARGYAAAGARRHARCKAWQDTALV</sequence>
<keyword evidence="4" id="KW-1185">Reference proteome</keyword>
<keyword evidence="2" id="KW-0472">Membrane</keyword>
<comment type="caution">
    <text evidence="3">The sequence shown here is derived from an EMBL/GenBank/DDBJ whole genome shotgun (WGS) entry which is preliminary data.</text>
</comment>
<feature type="region of interest" description="Disordered" evidence="1">
    <location>
        <begin position="1"/>
        <end position="30"/>
    </location>
</feature>
<organism evidence="3 4">
    <name type="scientific">Hibiscus sabdariffa</name>
    <name type="common">roselle</name>
    <dbReference type="NCBI Taxonomy" id="183260"/>
    <lineage>
        <taxon>Eukaryota</taxon>
        <taxon>Viridiplantae</taxon>
        <taxon>Streptophyta</taxon>
        <taxon>Embryophyta</taxon>
        <taxon>Tracheophyta</taxon>
        <taxon>Spermatophyta</taxon>
        <taxon>Magnoliopsida</taxon>
        <taxon>eudicotyledons</taxon>
        <taxon>Gunneridae</taxon>
        <taxon>Pentapetalae</taxon>
        <taxon>rosids</taxon>
        <taxon>malvids</taxon>
        <taxon>Malvales</taxon>
        <taxon>Malvaceae</taxon>
        <taxon>Malvoideae</taxon>
        <taxon>Hibiscus</taxon>
    </lineage>
</organism>
<proteinExistence type="predicted"/>
<feature type="transmembrane region" description="Helical" evidence="2">
    <location>
        <begin position="60"/>
        <end position="78"/>
    </location>
</feature>
<name>A0ABR1ZUI5_9ROSI</name>
<protein>
    <submittedName>
        <fullName evidence="3">Uncharacterized protein</fullName>
    </submittedName>
</protein>
<gene>
    <name evidence="3" type="ORF">V6N12_041720</name>
</gene>